<evidence type="ECO:0000256" key="2">
    <source>
        <dbReference type="ARBA" id="ARBA00008072"/>
    </source>
</evidence>
<keyword evidence="14" id="KW-1185">Reference proteome</keyword>
<dbReference type="Proteomes" id="UP001174694">
    <property type="component" value="Unassembled WGS sequence"/>
</dbReference>
<keyword evidence="8" id="KW-0560">Oxidoreductase</keyword>
<evidence type="ECO:0000256" key="5">
    <source>
        <dbReference type="ARBA" id="ARBA00022723"/>
    </source>
</evidence>
<comment type="catalytic activity">
    <reaction evidence="10">
        <text>a primary alcohol + NADP(+) = an aldehyde + NADPH + H(+)</text>
        <dbReference type="Rhea" id="RHEA:15937"/>
        <dbReference type="ChEBI" id="CHEBI:15378"/>
        <dbReference type="ChEBI" id="CHEBI:15734"/>
        <dbReference type="ChEBI" id="CHEBI:17478"/>
        <dbReference type="ChEBI" id="CHEBI:57783"/>
        <dbReference type="ChEBI" id="CHEBI:58349"/>
        <dbReference type="EC" id="1.1.1.2"/>
    </reaction>
    <physiologicalReaction direction="left-to-right" evidence="10">
        <dbReference type="Rhea" id="RHEA:15938"/>
    </physiologicalReaction>
    <physiologicalReaction direction="right-to-left" evidence="10">
        <dbReference type="Rhea" id="RHEA:15939"/>
    </physiologicalReaction>
</comment>
<dbReference type="EMBL" id="JANBVO010000017">
    <property type="protein sequence ID" value="KAJ9144197.1"/>
    <property type="molecule type" value="Genomic_DNA"/>
</dbReference>
<sequence length="358" mass="38252">MGYKFEGWRALDASSAGGKMVWTEFQPKKWEETDIDIRVTHCGICGTDLHTLRNGWGATPFPLTVGHEIVGVAVRVGTNAVGGIQVGDRVGVGAQADACLERFGSCDDCASGQPQYCDRLKWTYGSAHFNGDPTEGGYATHHRAASRFVVKIPDDIPSEHAAPMLCGGVTMFSPLRKAAIGPGSSVGIVGVGGLGHYGVLLAKAMGADKVVGISRRANKRAEVLGVGADDYIATEDDKDWIQKHGHSLDLIISTVASSKIPLDGYLSLLKKDGKFVQVGHPEDGPFKIAPESILFSRLSFQGSCIGSPDDIRAMLDLVSEKKVRGLIEARPMVDANQAVLDLEAGKAKYRYVLVNDEA</sequence>
<evidence type="ECO:0000256" key="7">
    <source>
        <dbReference type="ARBA" id="ARBA00022857"/>
    </source>
</evidence>
<dbReference type="CDD" id="cd05283">
    <property type="entry name" value="CAD1"/>
    <property type="match status" value="1"/>
</dbReference>
<evidence type="ECO:0000256" key="8">
    <source>
        <dbReference type="ARBA" id="ARBA00023002"/>
    </source>
</evidence>
<evidence type="ECO:0000256" key="6">
    <source>
        <dbReference type="ARBA" id="ARBA00022833"/>
    </source>
</evidence>
<keyword evidence="4" id="KW-0597">Phosphoprotein</keyword>
<dbReference type="PROSITE" id="PS00059">
    <property type="entry name" value="ADH_ZINC"/>
    <property type="match status" value="1"/>
</dbReference>
<dbReference type="InterPro" id="IPR036291">
    <property type="entry name" value="NAD(P)-bd_dom_sf"/>
</dbReference>
<dbReference type="Gene3D" id="3.40.50.720">
    <property type="entry name" value="NAD(P)-binding Rossmann-like Domain"/>
    <property type="match status" value="1"/>
</dbReference>
<evidence type="ECO:0000256" key="4">
    <source>
        <dbReference type="ARBA" id="ARBA00022553"/>
    </source>
</evidence>
<dbReference type="InterPro" id="IPR013149">
    <property type="entry name" value="ADH-like_C"/>
</dbReference>
<name>A0AA38REF1_9PEZI</name>
<keyword evidence="6 11" id="KW-0862">Zinc</keyword>
<keyword evidence="5 11" id="KW-0479">Metal-binding</keyword>
<keyword evidence="7" id="KW-0521">NADP</keyword>
<dbReference type="FunFam" id="3.40.50.720:FF:000158">
    <property type="entry name" value="Zinc-binding alcohol dehydrogenase"/>
    <property type="match status" value="1"/>
</dbReference>
<comment type="subunit">
    <text evidence="3">Homodimer.</text>
</comment>
<comment type="similarity">
    <text evidence="2 11">Belongs to the zinc-containing alcohol dehydrogenase family.</text>
</comment>
<dbReference type="SUPFAM" id="SSF51735">
    <property type="entry name" value="NAD(P)-binding Rossmann-fold domains"/>
    <property type="match status" value="1"/>
</dbReference>
<dbReference type="GO" id="GO:0006066">
    <property type="term" value="P:alcohol metabolic process"/>
    <property type="evidence" value="ECO:0007669"/>
    <property type="project" value="UniProtKB-ARBA"/>
</dbReference>
<evidence type="ECO:0000259" key="12">
    <source>
        <dbReference type="SMART" id="SM00829"/>
    </source>
</evidence>
<dbReference type="SMART" id="SM00829">
    <property type="entry name" value="PKS_ER"/>
    <property type="match status" value="1"/>
</dbReference>
<reference evidence="13" key="1">
    <citation type="submission" date="2022-07" db="EMBL/GenBank/DDBJ databases">
        <title>Fungi with potential for degradation of polypropylene.</title>
        <authorList>
            <person name="Gostincar C."/>
        </authorList>
    </citation>
    <scope>NUCLEOTIDE SEQUENCE</scope>
    <source>
        <strain evidence="13">EXF-13308</strain>
    </source>
</reference>
<feature type="domain" description="Enoyl reductase (ER)" evidence="12">
    <location>
        <begin position="17"/>
        <end position="353"/>
    </location>
</feature>
<dbReference type="InterPro" id="IPR047109">
    <property type="entry name" value="CAD-like"/>
</dbReference>
<dbReference type="Pfam" id="PF08240">
    <property type="entry name" value="ADH_N"/>
    <property type="match status" value="1"/>
</dbReference>
<comment type="cofactor">
    <cofactor evidence="1 11">
        <name>Zn(2+)</name>
        <dbReference type="ChEBI" id="CHEBI:29105"/>
    </cofactor>
</comment>
<evidence type="ECO:0000256" key="9">
    <source>
        <dbReference type="ARBA" id="ARBA00024074"/>
    </source>
</evidence>
<dbReference type="Gene3D" id="3.90.180.10">
    <property type="entry name" value="Medium-chain alcohol dehydrogenases, catalytic domain"/>
    <property type="match status" value="1"/>
</dbReference>
<gene>
    <name evidence="13" type="ORF">NKR23_g6151</name>
</gene>
<organism evidence="13 14">
    <name type="scientific">Pleurostoma richardsiae</name>
    <dbReference type="NCBI Taxonomy" id="41990"/>
    <lineage>
        <taxon>Eukaryota</taxon>
        <taxon>Fungi</taxon>
        <taxon>Dikarya</taxon>
        <taxon>Ascomycota</taxon>
        <taxon>Pezizomycotina</taxon>
        <taxon>Sordariomycetes</taxon>
        <taxon>Sordariomycetidae</taxon>
        <taxon>Calosphaeriales</taxon>
        <taxon>Pleurostomataceae</taxon>
        <taxon>Pleurostoma</taxon>
    </lineage>
</organism>
<evidence type="ECO:0000256" key="10">
    <source>
        <dbReference type="ARBA" id="ARBA00050997"/>
    </source>
</evidence>
<evidence type="ECO:0000256" key="1">
    <source>
        <dbReference type="ARBA" id="ARBA00001947"/>
    </source>
</evidence>
<evidence type="ECO:0000256" key="3">
    <source>
        <dbReference type="ARBA" id="ARBA00011738"/>
    </source>
</evidence>
<evidence type="ECO:0000256" key="11">
    <source>
        <dbReference type="RuleBase" id="RU361277"/>
    </source>
</evidence>
<dbReference type="InterPro" id="IPR002328">
    <property type="entry name" value="ADH_Zn_CS"/>
</dbReference>
<evidence type="ECO:0000313" key="13">
    <source>
        <dbReference type="EMBL" id="KAJ9144197.1"/>
    </source>
</evidence>
<proteinExistence type="inferred from homology"/>
<dbReference type="InterPro" id="IPR020843">
    <property type="entry name" value="ER"/>
</dbReference>
<dbReference type="InterPro" id="IPR011032">
    <property type="entry name" value="GroES-like_sf"/>
</dbReference>
<dbReference type="SUPFAM" id="SSF50129">
    <property type="entry name" value="GroES-like"/>
    <property type="match status" value="1"/>
</dbReference>
<protein>
    <recommendedName>
        <fullName evidence="9">alcohol dehydrogenase (NADP(+))</fullName>
        <ecNumber evidence="9">1.1.1.2</ecNumber>
    </recommendedName>
</protein>
<dbReference type="InterPro" id="IPR013154">
    <property type="entry name" value="ADH-like_N"/>
</dbReference>
<dbReference type="Pfam" id="PF00107">
    <property type="entry name" value="ADH_zinc_N"/>
    <property type="match status" value="1"/>
</dbReference>
<dbReference type="EC" id="1.1.1.2" evidence="9"/>
<dbReference type="GO" id="GO:0008106">
    <property type="term" value="F:alcohol dehydrogenase (NADP+) activity"/>
    <property type="evidence" value="ECO:0007669"/>
    <property type="project" value="UniProtKB-EC"/>
</dbReference>
<evidence type="ECO:0000313" key="14">
    <source>
        <dbReference type="Proteomes" id="UP001174694"/>
    </source>
</evidence>
<dbReference type="AlphaFoldDB" id="A0AA38REF1"/>
<dbReference type="PANTHER" id="PTHR42683">
    <property type="entry name" value="ALDEHYDE REDUCTASE"/>
    <property type="match status" value="1"/>
</dbReference>
<comment type="caution">
    <text evidence="13">The sequence shown here is derived from an EMBL/GenBank/DDBJ whole genome shotgun (WGS) entry which is preliminary data.</text>
</comment>
<accession>A0AA38REF1</accession>
<dbReference type="GO" id="GO:0008270">
    <property type="term" value="F:zinc ion binding"/>
    <property type="evidence" value="ECO:0007669"/>
    <property type="project" value="InterPro"/>
</dbReference>